<reference evidence="1 2" key="1">
    <citation type="submission" date="2016-10" db="EMBL/GenBank/DDBJ databases">
        <authorList>
            <person name="de Groot N.N."/>
        </authorList>
    </citation>
    <scope>NUCLEOTIDE SEQUENCE [LARGE SCALE GENOMIC DNA]</scope>
    <source>
        <strain evidence="1 2">DSM 19938</strain>
    </source>
</reference>
<dbReference type="EMBL" id="FNXY01000006">
    <property type="protein sequence ID" value="SEJ34178.1"/>
    <property type="molecule type" value="Genomic_DNA"/>
</dbReference>
<gene>
    <name evidence="1" type="ORF">SAMN04487995_4303</name>
</gene>
<accession>A0A1H6XYN0</accession>
<evidence type="ECO:0000313" key="2">
    <source>
        <dbReference type="Proteomes" id="UP000199532"/>
    </source>
</evidence>
<dbReference type="RefSeq" id="WP_177197087.1">
    <property type="nucleotide sequence ID" value="NZ_FNXY01000006.1"/>
</dbReference>
<name>A0A1H6XYN0_9BACT</name>
<evidence type="ECO:0000313" key="1">
    <source>
        <dbReference type="EMBL" id="SEJ34178.1"/>
    </source>
</evidence>
<dbReference type="AlphaFoldDB" id="A0A1H6XYN0"/>
<dbReference type="Proteomes" id="UP000199532">
    <property type="component" value="Unassembled WGS sequence"/>
</dbReference>
<protein>
    <submittedName>
        <fullName evidence="1">Uncharacterized protein</fullName>
    </submittedName>
</protein>
<sequence length="56" mass="6501">MEEEHKESKGMTPERVVKILARHHEIITVQQAKRMLEMVNLLAGIAVNQYLRNTKS</sequence>
<proteinExistence type="predicted"/>
<organism evidence="1 2">
    <name type="scientific">Dyadobacter koreensis</name>
    <dbReference type="NCBI Taxonomy" id="408657"/>
    <lineage>
        <taxon>Bacteria</taxon>
        <taxon>Pseudomonadati</taxon>
        <taxon>Bacteroidota</taxon>
        <taxon>Cytophagia</taxon>
        <taxon>Cytophagales</taxon>
        <taxon>Spirosomataceae</taxon>
        <taxon>Dyadobacter</taxon>
    </lineage>
</organism>
<keyword evidence="2" id="KW-1185">Reference proteome</keyword>